<proteinExistence type="predicted"/>
<feature type="region of interest" description="Disordered" evidence="2">
    <location>
        <begin position="639"/>
        <end position="705"/>
    </location>
</feature>
<dbReference type="PANTHER" id="PTHR22826">
    <property type="entry name" value="RHO GUANINE EXCHANGE FACTOR-RELATED"/>
    <property type="match status" value="1"/>
</dbReference>
<dbReference type="GO" id="GO:0019898">
    <property type="term" value="C:extrinsic component of membrane"/>
    <property type="evidence" value="ECO:0007669"/>
    <property type="project" value="TreeGrafter"/>
</dbReference>
<dbReference type="SUPFAM" id="SSF46966">
    <property type="entry name" value="Spectrin repeat"/>
    <property type="match status" value="5"/>
</dbReference>
<evidence type="ECO:0000256" key="2">
    <source>
        <dbReference type="SAM" id="MobiDB-lite"/>
    </source>
</evidence>
<keyword evidence="1" id="KW-0344">Guanine-nucleotide releasing factor</keyword>
<dbReference type="InterPro" id="IPR051336">
    <property type="entry name" value="RhoGEF_Guanine_NuclExch_SF"/>
</dbReference>
<dbReference type="GO" id="GO:0005085">
    <property type="term" value="F:guanyl-nucleotide exchange factor activity"/>
    <property type="evidence" value="ECO:0007669"/>
    <property type="project" value="UniProtKB-KW"/>
</dbReference>
<dbReference type="InterPro" id="IPR058918">
    <property type="entry name" value="KALRN/TRIO-like_spectrin"/>
</dbReference>
<dbReference type="PANTHER" id="PTHR22826:SF106">
    <property type="entry name" value="TRIO, ISOFORM A"/>
    <property type="match status" value="1"/>
</dbReference>
<evidence type="ECO:0000313" key="5">
    <source>
        <dbReference type="Proteomes" id="UP000440578"/>
    </source>
</evidence>
<accession>A0A6A4W028</accession>
<name>A0A6A4W028_AMPAM</name>
<dbReference type="AlphaFoldDB" id="A0A6A4W028"/>
<reference evidence="4 5" key="1">
    <citation type="submission" date="2019-07" db="EMBL/GenBank/DDBJ databases">
        <title>Draft genome assembly of a fouling barnacle, Amphibalanus amphitrite (Darwin, 1854): The first reference genome for Thecostraca.</title>
        <authorList>
            <person name="Kim W."/>
        </authorList>
    </citation>
    <scope>NUCLEOTIDE SEQUENCE [LARGE SCALE GENOMIC DNA]</scope>
    <source>
        <strain evidence="4">SNU_AA5</strain>
        <tissue evidence="4">Soma without cirri and trophi</tissue>
    </source>
</reference>
<organism evidence="4 5">
    <name type="scientific">Amphibalanus amphitrite</name>
    <name type="common">Striped barnacle</name>
    <name type="synonym">Balanus amphitrite</name>
    <dbReference type="NCBI Taxonomy" id="1232801"/>
    <lineage>
        <taxon>Eukaryota</taxon>
        <taxon>Metazoa</taxon>
        <taxon>Ecdysozoa</taxon>
        <taxon>Arthropoda</taxon>
        <taxon>Crustacea</taxon>
        <taxon>Multicrustacea</taxon>
        <taxon>Cirripedia</taxon>
        <taxon>Thoracica</taxon>
        <taxon>Thoracicalcarea</taxon>
        <taxon>Balanomorpha</taxon>
        <taxon>Balanoidea</taxon>
        <taxon>Balanidae</taxon>
        <taxon>Amphibalaninae</taxon>
        <taxon>Amphibalanus</taxon>
    </lineage>
</organism>
<evidence type="ECO:0000259" key="3">
    <source>
        <dbReference type="Pfam" id="PF23323"/>
    </source>
</evidence>
<feature type="compositionally biased region" description="Basic and acidic residues" evidence="2">
    <location>
        <begin position="685"/>
        <end position="698"/>
    </location>
</feature>
<gene>
    <name evidence="4" type="primary">Kalrn_1</name>
    <name evidence="4" type="ORF">FJT64_005394</name>
</gene>
<feature type="compositionally biased region" description="Basic and acidic residues" evidence="2">
    <location>
        <begin position="644"/>
        <end position="653"/>
    </location>
</feature>
<dbReference type="InterPro" id="IPR002017">
    <property type="entry name" value="Spectrin_repeat"/>
</dbReference>
<evidence type="ECO:0000256" key="1">
    <source>
        <dbReference type="ARBA" id="ARBA00022658"/>
    </source>
</evidence>
<feature type="compositionally biased region" description="Acidic residues" evidence="2">
    <location>
        <begin position="655"/>
        <end position="665"/>
    </location>
</feature>
<dbReference type="CDD" id="cd00176">
    <property type="entry name" value="SPEC"/>
    <property type="match status" value="1"/>
</dbReference>
<dbReference type="Pfam" id="PF00435">
    <property type="entry name" value="Spectrin"/>
    <property type="match status" value="1"/>
</dbReference>
<dbReference type="EMBL" id="VIIS01001510">
    <property type="protein sequence ID" value="KAF0297164.1"/>
    <property type="molecule type" value="Genomic_DNA"/>
</dbReference>
<dbReference type="OrthoDB" id="10256089at2759"/>
<evidence type="ECO:0000313" key="4">
    <source>
        <dbReference type="EMBL" id="KAF0297164.1"/>
    </source>
</evidence>
<dbReference type="Gene3D" id="1.20.58.60">
    <property type="match status" value="4"/>
</dbReference>
<dbReference type="Pfam" id="PF23323">
    <property type="entry name" value="Spectrin_6"/>
    <property type="match status" value="1"/>
</dbReference>
<dbReference type="InterPro" id="IPR018159">
    <property type="entry name" value="Spectrin/alpha-actinin"/>
</dbReference>
<protein>
    <submittedName>
        <fullName evidence="4">Kalirin</fullName>
    </submittedName>
</protein>
<sequence length="705" mass="81685">MKVIREILNHHGAVDQQWKQRKIRLHQQLALKLFQEDVKQVLDWLDTHGDMFLRKNTSLGRNLERAAAYRRSHEHFVSVAQNTYTNAEKLLTAADELARTGECNAEEVYRVAAELDERIAAFVERVEKRRRLLELTVTFYTHFQELTAWYDEVRNSISSGEVGESVQGCQHLLEELAQRREAFIEATNSTIAEGEALISDLKLQGITSESDPTGSYAGIESGLSELTQRRDGMAELWGTRKLRLDLSMRLRMFERNVMEVSVQMEQWAEEYQRLDVPRDMATAELMLSKHNDMVQHVLDTMFQLVQEGQQTSQLLDQSSIQFMTDTSTTASERCAMLLAYVNDRQSELDQLAERRRLRLEQRVQLGQLEAEANQVMTWIRNGESMLAASFSVPSSLQEAEQFKLDHEQLQRAVEVSVVLEGLEREYRRDEDWCSTEKTGNAADNAVLIASLIQKHQDQKVVFLKACTHARRTGGSVLKYATRSIQYYNQKLKPGVRGSEEKVKEVLDNLLRLENRVMDYWNVKKRRLDWCQQYVVVERSAQQALDWIKETGDQYLATHTAVGDSREETEKLLHEHNEFKTTAKETRERVKLLIQLADNLMEKGHAHAAQIKKWVATVDMAYKDFSHRMDMYRRQLEVQLGHQASGERRQKPEPGQEADEPEPEPEPEPRDRLSDPSLESRVNDLQLKEAEGKLDEEKRRSARRRE</sequence>
<comment type="caution">
    <text evidence="4">The sequence shown here is derived from an EMBL/GenBank/DDBJ whole genome shotgun (WGS) entry which is preliminary data.</text>
</comment>
<dbReference type="GO" id="GO:0005737">
    <property type="term" value="C:cytoplasm"/>
    <property type="evidence" value="ECO:0007669"/>
    <property type="project" value="TreeGrafter"/>
</dbReference>
<keyword evidence="5" id="KW-1185">Reference proteome</keyword>
<dbReference type="GO" id="GO:0007411">
    <property type="term" value="P:axon guidance"/>
    <property type="evidence" value="ECO:0007669"/>
    <property type="project" value="TreeGrafter"/>
</dbReference>
<dbReference type="Proteomes" id="UP000440578">
    <property type="component" value="Unassembled WGS sequence"/>
</dbReference>
<feature type="domain" description="Kalirin/TRIO-like spectrin repeats" evidence="3">
    <location>
        <begin position="249"/>
        <end position="352"/>
    </location>
</feature>
<dbReference type="SMART" id="SM00150">
    <property type="entry name" value="SPEC"/>
    <property type="match status" value="4"/>
</dbReference>